<accession>A0A812S8N6</accession>
<dbReference type="PANTHER" id="PTHR22870:SF408">
    <property type="entry name" value="OS09G0560450 PROTEIN"/>
    <property type="match status" value="1"/>
</dbReference>
<dbReference type="PANTHER" id="PTHR22870">
    <property type="entry name" value="REGULATOR OF CHROMOSOME CONDENSATION"/>
    <property type="match status" value="1"/>
</dbReference>
<dbReference type="AlphaFoldDB" id="A0A812S8N6"/>
<dbReference type="Gene3D" id="2.130.10.30">
    <property type="entry name" value="Regulator of chromosome condensation 1/beta-lactamase-inhibitor protein II"/>
    <property type="match status" value="2"/>
</dbReference>
<evidence type="ECO:0000256" key="2">
    <source>
        <dbReference type="PROSITE-ProRule" id="PRU00235"/>
    </source>
</evidence>
<feature type="repeat" description="RCC1" evidence="2">
    <location>
        <begin position="65"/>
        <end position="113"/>
    </location>
</feature>
<feature type="repeat" description="RCC1" evidence="2">
    <location>
        <begin position="16"/>
        <end position="64"/>
    </location>
</feature>
<dbReference type="InterPro" id="IPR009091">
    <property type="entry name" value="RCC1/BLIP-II"/>
</dbReference>
<dbReference type="PROSITE" id="PS50012">
    <property type="entry name" value="RCC1_3"/>
    <property type="match status" value="5"/>
</dbReference>
<dbReference type="Proteomes" id="UP000601435">
    <property type="component" value="Unassembled WGS sequence"/>
</dbReference>
<organism evidence="3 4">
    <name type="scientific">Symbiodinium necroappetens</name>
    <dbReference type="NCBI Taxonomy" id="1628268"/>
    <lineage>
        <taxon>Eukaryota</taxon>
        <taxon>Sar</taxon>
        <taxon>Alveolata</taxon>
        <taxon>Dinophyceae</taxon>
        <taxon>Suessiales</taxon>
        <taxon>Symbiodiniaceae</taxon>
        <taxon>Symbiodinium</taxon>
    </lineage>
</organism>
<proteinExistence type="predicted"/>
<sequence length="678" mass="73447">MLALGQQHSLACADGDLVVAWGDNHRGQFGDGTRTSRLTPDKVFDADFVELVAGMQHSMGLTQTGRLLCWGGNEFGQVGDGTIQPRLEPVEIPLPGVKHISAGWFHSLAVTSMGEVWAWGQNKQGQLGDGSRETKQAPVRVLASGVRQAAAGWLHSCAVMESGQVLVWGTLDGIVYSDMTEVADASSGAVAADCGYAHVAFRTANGQVFALGANDRGQLGDGAAQASPLPVLVETAAVTGSPVTAIACGYAHTVALTEAGEVMTWGANDVGQLGDASAEDRRIPQRVFQQNDCVGVAAGWHHTACWDCERGEVWVWGSNLCGQVGDGTKECALAPHRVLRQYPLVMHPSRLAVSFLQLMEFQEKVQEESRITYPVMTVREVVHQVVCPATASQPNLGYARLLNSERPLLGEAFISHSWDGPFVAFAEAVVEVFSSWKKPPNLWISFLALSVHTVVPVRLRAAPQEAPWALALQRAKTVLLVRNRRCDVYKRLWCVFELYIASGLGFLSRPGGLLVHGANHPATERTVRISGCETTLPEDKEWLLSYFDLQPGSIEEHHLCQQPPEESFEKTLGDERSPIAFTPKRQAEAKAARPAMPITAAELTSKAAMLNSVEAQDRRAGPDTRLLQAIGHLCLHLECDAAKVATVLGLSLRRLTTAPPRDLEDFAYKVLAGFYSDD</sequence>
<comment type="caution">
    <text evidence="3">The sequence shown here is derived from an EMBL/GenBank/DDBJ whole genome shotgun (WGS) entry which is preliminary data.</text>
</comment>
<dbReference type="EMBL" id="CAJNJA010021030">
    <property type="protein sequence ID" value="CAE7468811.1"/>
    <property type="molecule type" value="Genomic_DNA"/>
</dbReference>
<dbReference type="SUPFAM" id="SSF50985">
    <property type="entry name" value="RCC1/BLIP-II"/>
    <property type="match status" value="1"/>
</dbReference>
<dbReference type="PRINTS" id="PR00633">
    <property type="entry name" value="RCCNDNSATION"/>
</dbReference>
<gene>
    <name evidence="3" type="primary">UVR8</name>
    <name evidence="3" type="ORF">SNEC2469_LOCUS13183</name>
</gene>
<protein>
    <submittedName>
        <fullName evidence="3">UVR8 protein</fullName>
    </submittedName>
</protein>
<dbReference type="Pfam" id="PF00415">
    <property type="entry name" value="RCC1"/>
    <property type="match status" value="4"/>
</dbReference>
<keyword evidence="1" id="KW-0677">Repeat</keyword>
<dbReference type="InterPro" id="IPR000408">
    <property type="entry name" value="Reg_chr_condens"/>
</dbReference>
<evidence type="ECO:0000313" key="4">
    <source>
        <dbReference type="Proteomes" id="UP000601435"/>
    </source>
</evidence>
<dbReference type="PROSITE" id="PS00626">
    <property type="entry name" value="RCC1_2"/>
    <property type="match status" value="1"/>
</dbReference>
<dbReference type="OrthoDB" id="409780at2759"/>
<reference evidence="3" key="1">
    <citation type="submission" date="2021-02" db="EMBL/GenBank/DDBJ databases">
        <authorList>
            <person name="Dougan E. K."/>
            <person name="Rhodes N."/>
            <person name="Thang M."/>
            <person name="Chan C."/>
        </authorList>
    </citation>
    <scope>NUCLEOTIDE SEQUENCE</scope>
</reference>
<keyword evidence="4" id="KW-1185">Reference proteome</keyword>
<name>A0A812S8N6_9DINO</name>
<feature type="repeat" description="RCC1" evidence="2">
    <location>
        <begin position="206"/>
        <end position="259"/>
    </location>
</feature>
<feature type="repeat" description="RCC1" evidence="2">
    <location>
        <begin position="260"/>
        <end position="309"/>
    </location>
</feature>
<evidence type="ECO:0000313" key="3">
    <source>
        <dbReference type="EMBL" id="CAE7468811.1"/>
    </source>
</evidence>
<dbReference type="InterPro" id="IPR051210">
    <property type="entry name" value="Ub_ligase/GEF_domain"/>
</dbReference>
<evidence type="ECO:0000256" key="1">
    <source>
        <dbReference type="ARBA" id="ARBA00022737"/>
    </source>
</evidence>
<feature type="repeat" description="RCC1" evidence="2">
    <location>
        <begin position="114"/>
        <end position="162"/>
    </location>
</feature>